<organism evidence="3 4">
    <name type="scientific">Microbacterium paraoxydans</name>
    <dbReference type="NCBI Taxonomy" id="199592"/>
    <lineage>
        <taxon>Bacteria</taxon>
        <taxon>Bacillati</taxon>
        <taxon>Actinomycetota</taxon>
        <taxon>Actinomycetes</taxon>
        <taxon>Micrococcales</taxon>
        <taxon>Microbacteriaceae</taxon>
        <taxon>Microbacterium</taxon>
    </lineage>
</organism>
<evidence type="ECO:0000256" key="1">
    <source>
        <dbReference type="ARBA" id="ARBA00022603"/>
    </source>
</evidence>
<dbReference type="InterPro" id="IPR029063">
    <property type="entry name" value="SAM-dependent_MTases_sf"/>
</dbReference>
<keyword evidence="1 3" id="KW-0489">Methyltransferase</keyword>
<dbReference type="NCBIfam" id="TIGR00095">
    <property type="entry name" value="16S rRNA (guanine(966)-N(2))-methyltransferase RsmD"/>
    <property type="match status" value="1"/>
</dbReference>
<dbReference type="PROSITE" id="PS00092">
    <property type="entry name" value="N6_MTASE"/>
    <property type="match status" value="1"/>
</dbReference>
<dbReference type="GO" id="GO:0031167">
    <property type="term" value="P:rRNA methylation"/>
    <property type="evidence" value="ECO:0007669"/>
    <property type="project" value="InterPro"/>
</dbReference>
<dbReference type="PANTHER" id="PTHR43542">
    <property type="entry name" value="METHYLTRANSFERASE"/>
    <property type="match status" value="1"/>
</dbReference>
<sequence length="204" mass="21365">MTRIIAGTARGTRLDVPGAGTRPTSDRVRESLFGALESLDAIADARVLDLYAGSGALGLEALSRGARSADLVERGRQAAAVVRRNAAAVAKASGTATARVQEATVRAFLGRASGPYDLVFTDPPYDIGDEAMDGDLAALAPLLSDDAVVVVERARRSSTPDFAAAGLRVFREKTYGDTTLWWAEPDLEDAASATAQPATESQSR</sequence>
<dbReference type="RefSeq" id="WP_083370848.1">
    <property type="nucleotide sequence ID" value="NZ_JALXUB010000040.1"/>
</dbReference>
<dbReference type="InterPro" id="IPR004398">
    <property type="entry name" value="RNA_MeTrfase_RsmD"/>
</dbReference>
<dbReference type="GO" id="GO:0003676">
    <property type="term" value="F:nucleic acid binding"/>
    <property type="evidence" value="ECO:0007669"/>
    <property type="project" value="InterPro"/>
</dbReference>
<evidence type="ECO:0000256" key="2">
    <source>
        <dbReference type="ARBA" id="ARBA00022679"/>
    </source>
</evidence>
<dbReference type="GO" id="GO:0008168">
    <property type="term" value="F:methyltransferase activity"/>
    <property type="evidence" value="ECO:0007669"/>
    <property type="project" value="UniProtKB-KW"/>
</dbReference>
<dbReference type="PIRSF" id="PIRSF004553">
    <property type="entry name" value="CHP00095"/>
    <property type="match status" value="1"/>
</dbReference>
<dbReference type="SUPFAM" id="SSF53335">
    <property type="entry name" value="S-adenosyl-L-methionine-dependent methyltransferases"/>
    <property type="match status" value="1"/>
</dbReference>
<dbReference type="eggNOG" id="COG0742">
    <property type="taxonomic scope" value="Bacteria"/>
</dbReference>
<dbReference type="InterPro" id="IPR002052">
    <property type="entry name" value="DNA_methylase_N6_adenine_CS"/>
</dbReference>
<gene>
    <name evidence="3" type="ORF">SAMN04489809_0185</name>
</gene>
<evidence type="ECO:0000313" key="4">
    <source>
        <dbReference type="Proteomes" id="UP000182126"/>
    </source>
</evidence>
<dbReference type="CDD" id="cd02440">
    <property type="entry name" value="AdoMet_MTases"/>
    <property type="match status" value="1"/>
</dbReference>
<accession>A0A1H1LKT0</accession>
<dbReference type="PANTHER" id="PTHR43542:SF1">
    <property type="entry name" value="METHYLTRANSFERASE"/>
    <property type="match status" value="1"/>
</dbReference>
<name>A0A1H1LKT0_9MICO</name>
<dbReference type="Gene3D" id="3.40.50.150">
    <property type="entry name" value="Vaccinia Virus protein VP39"/>
    <property type="match status" value="1"/>
</dbReference>
<dbReference type="EMBL" id="LT629770">
    <property type="protein sequence ID" value="SDR75141.1"/>
    <property type="molecule type" value="Genomic_DNA"/>
</dbReference>
<dbReference type="Pfam" id="PF03602">
    <property type="entry name" value="Cons_hypoth95"/>
    <property type="match status" value="1"/>
</dbReference>
<dbReference type="GeneID" id="36298672"/>
<evidence type="ECO:0000313" key="3">
    <source>
        <dbReference type="EMBL" id="SDR75141.1"/>
    </source>
</evidence>
<dbReference type="Proteomes" id="UP000182126">
    <property type="component" value="Chromosome I"/>
</dbReference>
<dbReference type="AlphaFoldDB" id="A0A1H1LKT0"/>
<reference evidence="3 4" key="1">
    <citation type="submission" date="2016-10" db="EMBL/GenBank/DDBJ databases">
        <authorList>
            <person name="de Groot N.N."/>
        </authorList>
    </citation>
    <scope>NUCLEOTIDE SEQUENCE [LARGE SCALE GENOMIC DNA]</scope>
    <source>
        <strain evidence="3 4">DSM 15019</strain>
    </source>
</reference>
<proteinExistence type="predicted"/>
<keyword evidence="2 3" id="KW-0808">Transferase</keyword>
<protein>
    <submittedName>
        <fullName evidence="3">16S rRNA (Guanine966-N2)-methyltransferase</fullName>
    </submittedName>
</protein>